<dbReference type="InterPro" id="IPR000571">
    <property type="entry name" value="Znf_CCCH"/>
</dbReference>
<dbReference type="OrthoDB" id="410307at2759"/>
<dbReference type="AlphaFoldDB" id="A0A0A0KBW4"/>
<evidence type="ECO:0000313" key="7">
    <source>
        <dbReference type="EMBL" id="KGN45291.1"/>
    </source>
</evidence>
<evidence type="ECO:0000256" key="1">
    <source>
        <dbReference type="ARBA" id="ARBA00022723"/>
    </source>
</evidence>
<name>A0A0A0KBW4_CUCSA</name>
<dbReference type="GO" id="GO:0003729">
    <property type="term" value="F:mRNA binding"/>
    <property type="evidence" value="ECO:0007669"/>
    <property type="project" value="InterPro"/>
</dbReference>
<dbReference type="eggNOG" id="KOG1677">
    <property type="taxonomic scope" value="Eukaryota"/>
</dbReference>
<keyword evidence="1 5" id="KW-0479">Metal-binding</keyword>
<evidence type="ECO:0000256" key="2">
    <source>
        <dbReference type="ARBA" id="ARBA00022737"/>
    </source>
</evidence>
<keyword evidence="4 5" id="KW-0862">Zinc</keyword>
<dbReference type="KEGG" id="csv:101205166"/>
<dbReference type="GO" id="GO:0008270">
    <property type="term" value="F:zinc ion binding"/>
    <property type="evidence" value="ECO:0007669"/>
    <property type="project" value="UniProtKB-KW"/>
</dbReference>
<keyword evidence="3 5" id="KW-0863">Zinc-finger</keyword>
<dbReference type="Proteomes" id="UP000029981">
    <property type="component" value="Chromosome 7"/>
</dbReference>
<protein>
    <recommendedName>
        <fullName evidence="6">C3H1-type domain-containing protein</fullName>
    </recommendedName>
</protein>
<dbReference type="SUPFAM" id="SSF90229">
    <property type="entry name" value="CCCH zinc finger"/>
    <property type="match status" value="2"/>
</dbReference>
<keyword evidence="2" id="KW-0677">Repeat</keyword>
<dbReference type="InterPro" id="IPR045877">
    <property type="entry name" value="ZFP36-like"/>
</dbReference>
<dbReference type="STRING" id="3659.A0A0A0KBW4"/>
<evidence type="ECO:0000256" key="3">
    <source>
        <dbReference type="ARBA" id="ARBA00022771"/>
    </source>
</evidence>
<reference evidence="7 8" key="4">
    <citation type="journal article" date="2011" name="BMC Genomics">
        <title>RNA-Seq improves annotation of protein-coding genes in the cucumber genome.</title>
        <authorList>
            <person name="Li Z."/>
            <person name="Zhang Z."/>
            <person name="Yan P."/>
            <person name="Huang S."/>
            <person name="Fei Z."/>
            <person name="Lin K."/>
        </authorList>
    </citation>
    <scope>NUCLEOTIDE SEQUENCE [LARGE SCALE GENOMIC DNA]</scope>
    <source>
        <strain evidence="8">cv. 9930</strain>
    </source>
</reference>
<organism evidence="7 8">
    <name type="scientific">Cucumis sativus</name>
    <name type="common">Cucumber</name>
    <dbReference type="NCBI Taxonomy" id="3659"/>
    <lineage>
        <taxon>Eukaryota</taxon>
        <taxon>Viridiplantae</taxon>
        <taxon>Streptophyta</taxon>
        <taxon>Embryophyta</taxon>
        <taxon>Tracheophyta</taxon>
        <taxon>Spermatophyta</taxon>
        <taxon>Magnoliopsida</taxon>
        <taxon>eudicotyledons</taxon>
        <taxon>Gunneridae</taxon>
        <taxon>Pentapetalae</taxon>
        <taxon>rosids</taxon>
        <taxon>fabids</taxon>
        <taxon>Cucurbitales</taxon>
        <taxon>Cucurbitaceae</taxon>
        <taxon>Benincaseae</taxon>
        <taxon>Cucumis</taxon>
    </lineage>
</organism>
<sequence>MSAPNRFVPEARGNWPLLPPPYPDPRNQSFYRPTMSGVVSSWRMPSNFGIPPWNNWNIGYEHEFGRSYTPGFNDTRRMLPSGPGIEFREGQLSERWNVDNSNEMKVCRLFQRRKKCAYGDQCRFLHEIPDKTRDSGSSSQNYEVSTVAFGHVMDRGSGFDQLEEVRSKVQTKVVVRGEIPKPLIAKSRPCYPWQTTGRCPYGAGCRFAHGEAELQKLEPCNASQRGSVGGVSGTATTTAAVEAGLRSSREIGTDCKNKGPRINQFFESKESKKLIGIYADWLED</sequence>
<keyword evidence="8" id="KW-1185">Reference proteome</keyword>
<dbReference type="PANTHER" id="PTHR12547">
    <property type="entry name" value="CCCH ZINC FINGER/TIS11-RELATED"/>
    <property type="match status" value="1"/>
</dbReference>
<evidence type="ECO:0000256" key="5">
    <source>
        <dbReference type="PROSITE-ProRule" id="PRU00723"/>
    </source>
</evidence>
<gene>
    <name evidence="7" type="ORF">Csa_7G433210</name>
</gene>
<dbReference type="EMBL" id="CM002928">
    <property type="protein sequence ID" value="KGN45291.1"/>
    <property type="molecule type" value="Genomic_DNA"/>
</dbReference>
<feature type="domain" description="C3H1-type" evidence="6">
    <location>
        <begin position="101"/>
        <end position="129"/>
    </location>
</feature>
<evidence type="ECO:0000259" key="6">
    <source>
        <dbReference type="PROSITE" id="PS50103"/>
    </source>
</evidence>
<evidence type="ECO:0000313" key="8">
    <source>
        <dbReference type="Proteomes" id="UP000029981"/>
    </source>
</evidence>
<reference evidence="7 8" key="3">
    <citation type="journal article" date="2010" name="BMC Genomics">
        <title>Transcriptome sequencing and comparative analysis of cucumber flowers with different sex types.</title>
        <authorList>
            <person name="Guo S."/>
            <person name="Zheng Y."/>
            <person name="Joung J.G."/>
            <person name="Liu S."/>
            <person name="Zhang Z."/>
            <person name="Crasta O.R."/>
            <person name="Sobral B.W."/>
            <person name="Xu Y."/>
            <person name="Huang S."/>
            <person name="Fei Z."/>
        </authorList>
    </citation>
    <scope>NUCLEOTIDE SEQUENCE [LARGE SCALE GENOMIC DNA]</scope>
    <source>
        <strain evidence="8">cv. 9930</strain>
    </source>
</reference>
<dbReference type="Gene3D" id="4.10.1000.10">
    <property type="entry name" value="Zinc finger, CCCH-type"/>
    <property type="match status" value="2"/>
</dbReference>
<dbReference type="OMA" id="CVNWERT"/>
<feature type="zinc finger region" description="C3H1-type" evidence="5">
    <location>
        <begin position="184"/>
        <end position="212"/>
    </location>
</feature>
<dbReference type="SMART" id="SM00356">
    <property type="entry name" value="ZnF_C3H1"/>
    <property type="match status" value="2"/>
</dbReference>
<dbReference type="PROSITE" id="PS50103">
    <property type="entry name" value="ZF_C3H1"/>
    <property type="match status" value="2"/>
</dbReference>
<reference evidence="7 8" key="1">
    <citation type="journal article" date="2009" name="Nat. Genet.">
        <title>The genome of the cucumber, Cucumis sativus L.</title>
        <authorList>
            <person name="Huang S."/>
            <person name="Li R."/>
            <person name="Zhang Z."/>
            <person name="Li L."/>
            <person name="Gu X."/>
            <person name="Fan W."/>
            <person name="Lucas W.J."/>
            <person name="Wang X."/>
            <person name="Xie B."/>
            <person name="Ni P."/>
            <person name="Ren Y."/>
            <person name="Zhu H."/>
            <person name="Li J."/>
            <person name="Lin K."/>
            <person name="Jin W."/>
            <person name="Fei Z."/>
            <person name="Li G."/>
            <person name="Staub J."/>
            <person name="Kilian A."/>
            <person name="van der Vossen E.A."/>
            <person name="Wu Y."/>
            <person name="Guo J."/>
            <person name="He J."/>
            <person name="Jia Z."/>
            <person name="Ren Y."/>
            <person name="Tian G."/>
            <person name="Lu Y."/>
            <person name="Ruan J."/>
            <person name="Qian W."/>
            <person name="Wang M."/>
            <person name="Huang Q."/>
            <person name="Li B."/>
            <person name="Xuan Z."/>
            <person name="Cao J."/>
            <person name="Asan"/>
            <person name="Wu Z."/>
            <person name="Zhang J."/>
            <person name="Cai Q."/>
            <person name="Bai Y."/>
            <person name="Zhao B."/>
            <person name="Han Y."/>
            <person name="Li Y."/>
            <person name="Li X."/>
            <person name="Wang S."/>
            <person name="Shi Q."/>
            <person name="Liu S."/>
            <person name="Cho W.K."/>
            <person name="Kim J.Y."/>
            <person name="Xu Y."/>
            <person name="Heller-Uszynska K."/>
            <person name="Miao H."/>
            <person name="Cheng Z."/>
            <person name="Zhang S."/>
            <person name="Wu J."/>
            <person name="Yang Y."/>
            <person name="Kang H."/>
            <person name="Li M."/>
            <person name="Liang H."/>
            <person name="Ren X."/>
            <person name="Shi Z."/>
            <person name="Wen M."/>
            <person name="Jian M."/>
            <person name="Yang H."/>
            <person name="Zhang G."/>
            <person name="Yang Z."/>
            <person name="Chen R."/>
            <person name="Liu S."/>
            <person name="Li J."/>
            <person name="Ma L."/>
            <person name="Liu H."/>
            <person name="Zhou Y."/>
            <person name="Zhao J."/>
            <person name="Fang X."/>
            <person name="Li G."/>
            <person name="Fang L."/>
            <person name="Li Y."/>
            <person name="Liu D."/>
            <person name="Zheng H."/>
            <person name="Zhang Y."/>
            <person name="Qin N."/>
            <person name="Li Z."/>
            <person name="Yang G."/>
            <person name="Yang S."/>
            <person name="Bolund L."/>
            <person name="Kristiansen K."/>
            <person name="Zheng H."/>
            <person name="Li S."/>
            <person name="Zhang X."/>
            <person name="Yang H."/>
            <person name="Wang J."/>
            <person name="Sun R."/>
            <person name="Zhang B."/>
            <person name="Jiang S."/>
            <person name="Wang J."/>
            <person name="Du Y."/>
            <person name="Li S."/>
        </authorList>
    </citation>
    <scope>NUCLEOTIDE SEQUENCE [LARGE SCALE GENOMIC DNA]</scope>
    <source>
        <strain evidence="8">cv. 9930</strain>
    </source>
</reference>
<dbReference type="Pfam" id="PF00642">
    <property type="entry name" value="zf-CCCH"/>
    <property type="match status" value="2"/>
</dbReference>
<accession>A0A0A0KBW4</accession>
<proteinExistence type="predicted"/>
<feature type="domain" description="C3H1-type" evidence="6">
    <location>
        <begin position="184"/>
        <end position="212"/>
    </location>
</feature>
<dbReference type="PANTHER" id="PTHR12547:SF18">
    <property type="entry name" value="PROTEIN TIS11"/>
    <property type="match status" value="1"/>
</dbReference>
<dbReference type="Gramene" id="KGN45291">
    <property type="protein sequence ID" value="KGN45291"/>
    <property type="gene ID" value="Csa_7G433210"/>
</dbReference>
<reference evidence="7 8" key="2">
    <citation type="journal article" date="2009" name="PLoS ONE">
        <title>An integrated genetic and cytogenetic map of the cucumber genome.</title>
        <authorList>
            <person name="Ren Y."/>
            <person name="Zhang Z."/>
            <person name="Liu J."/>
            <person name="Staub J.E."/>
            <person name="Han Y."/>
            <person name="Cheng Z."/>
            <person name="Li X."/>
            <person name="Lu J."/>
            <person name="Miao H."/>
            <person name="Kang H."/>
            <person name="Xie B."/>
            <person name="Gu X."/>
            <person name="Wang X."/>
            <person name="Du Y."/>
            <person name="Jin W."/>
            <person name="Huang S."/>
        </authorList>
    </citation>
    <scope>NUCLEOTIDE SEQUENCE [LARGE SCALE GENOMIC DNA]</scope>
    <source>
        <strain evidence="8">cv. 9930</strain>
    </source>
</reference>
<evidence type="ECO:0000256" key="4">
    <source>
        <dbReference type="ARBA" id="ARBA00022833"/>
    </source>
</evidence>
<dbReference type="InterPro" id="IPR036855">
    <property type="entry name" value="Znf_CCCH_sf"/>
</dbReference>
<feature type="zinc finger region" description="C3H1-type" evidence="5">
    <location>
        <begin position="101"/>
        <end position="129"/>
    </location>
</feature>